<reference evidence="1 2" key="1">
    <citation type="submission" date="2019-05" db="EMBL/GenBank/DDBJ databases">
        <title>Nakamurella sp. N5BH11, whole genome shotgun sequence.</title>
        <authorList>
            <person name="Tuo L."/>
        </authorList>
    </citation>
    <scope>NUCLEOTIDE SEQUENCE [LARGE SCALE GENOMIC DNA]</scope>
    <source>
        <strain evidence="1 2">N5BH11</strain>
    </source>
</reference>
<dbReference type="Proteomes" id="UP000306985">
    <property type="component" value="Unassembled WGS sequence"/>
</dbReference>
<organism evidence="1 2">
    <name type="scientific">Nakamurella flava</name>
    <dbReference type="NCBI Taxonomy" id="2576308"/>
    <lineage>
        <taxon>Bacteria</taxon>
        <taxon>Bacillati</taxon>
        <taxon>Actinomycetota</taxon>
        <taxon>Actinomycetes</taxon>
        <taxon>Nakamurellales</taxon>
        <taxon>Nakamurellaceae</taxon>
        <taxon>Nakamurella</taxon>
    </lineage>
</organism>
<evidence type="ECO:0000313" key="2">
    <source>
        <dbReference type="Proteomes" id="UP000306985"/>
    </source>
</evidence>
<evidence type="ECO:0000313" key="1">
    <source>
        <dbReference type="EMBL" id="TKV56898.1"/>
    </source>
</evidence>
<dbReference type="RefSeq" id="WP_137451285.1">
    <property type="nucleotide sequence ID" value="NZ_SZZH01000006.1"/>
</dbReference>
<sequence length="197" mass="21914">MQLFDGAIAGIGTEEGTRLVVGMWPLSPYGSVTDVMMERPDGQRILLAPSQELADFIAETYTFDEIRVTPVLRVRDGRTWQITSDGLVLTFEVGSRPSIGWLLYAVPRRLARAKWWTSVTDPVARVAMKGVRTRAGNKKRREWYSAIDLHRITAATVHLDGKDLGELRPVDPPVRFGAGSTPKEPSLTRVVSRVAEI</sequence>
<gene>
    <name evidence="1" type="ORF">FDO65_18840</name>
</gene>
<keyword evidence="2" id="KW-1185">Reference proteome</keyword>
<accession>A0A4U6QAF5</accession>
<protein>
    <submittedName>
        <fullName evidence="1">Uncharacterized protein</fullName>
    </submittedName>
</protein>
<dbReference type="EMBL" id="SZZH01000006">
    <property type="protein sequence ID" value="TKV56898.1"/>
    <property type="molecule type" value="Genomic_DNA"/>
</dbReference>
<dbReference type="AlphaFoldDB" id="A0A4U6QAF5"/>
<dbReference type="OrthoDB" id="3571220at2"/>
<comment type="caution">
    <text evidence="1">The sequence shown here is derived from an EMBL/GenBank/DDBJ whole genome shotgun (WGS) entry which is preliminary data.</text>
</comment>
<proteinExistence type="predicted"/>
<name>A0A4U6QAF5_9ACTN</name>